<organism evidence="3 4">
    <name type="scientific">Mycena metata</name>
    <dbReference type="NCBI Taxonomy" id="1033252"/>
    <lineage>
        <taxon>Eukaryota</taxon>
        <taxon>Fungi</taxon>
        <taxon>Dikarya</taxon>
        <taxon>Basidiomycota</taxon>
        <taxon>Agaricomycotina</taxon>
        <taxon>Agaricomycetes</taxon>
        <taxon>Agaricomycetidae</taxon>
        <taxon>Agaricales</taxon>
        <taxon>Marasmiineae</taxon>
        <taxon>Mycenaceae</taxon>
        <taxon>Mycena</taxon>
    </lineage>
</organism>
<name>A0AAD7H545_9AGAR</name>
<proteinExistence type="predicted"/>
<evidence type="ECO:0000256" key="2">
    <source>
        <dbReference type="SAM" id="MobiDB-lite"/>
    </source>
</evidence>
<reference evidence="3" key="1">
    <citation type="submission" date="2023-03" db="EMBL/GenBank/DDBJ databases">
        <title>Massive genome expansion in bonnet fungi (Mycena s.s.) driven by repeated elements and novel gene families across ecological guilds.</title>
        <authorList>
            <consortium name="Lawrence Berkeley National Laboratory"/>
            <person name="Harder C.B."/>
            <person name="Miyauchi S."/>
            <person name="Viragh M."/>
            <person name="Kuo A."/>
            <person name="Thoen E."/>
            <person name="Andreopoulos B."/>
            <person name="Lu D."/>
            <person name="Skrede I."/>
            <person name="Drula E."/>
            <person name="Henrissat B."/>
            <person name="Morin E."/>
            <person name="Kohler A."/>
            <person name="Barry K."/>
            <person name="LaButti K."/>
            <person name="Morin E."/>
            <person name="Salamov A."/>
            <person name="Lipzen A."/>
            <person name="Mereny Z."/>
            <person name="Hegedus B."/>
            <person name="Baldrian P."/>
            <person name="Stursova M."/>
            <person name="Weitz H."/>
            <person name="Taylor A."/>
            <person name="Grigoriev I.V."/>
            <person name="Nagy L.G."/>
            <person name="Martin F."/>
            <person name="Kauserud H."/>
        </authorList>
    </citation>
    <scope>NUCLEOTIDE SEQUENCE</scope>
    <source>
        <strain evidence="3">CBHHK182m</strain>
    </source>
</reference>
<protein>
    <submittedName>
        <fullName evidence="3">Uncharacterized protein</fullName>
    </submittedName>
</protein>
<sequence>MPIRVPPSALSHQIRRGVLSGKVEGGNAPTHRQTRRRRAGKSKVDVLHSIEGLEKQTPSRQKKGVAPRAGEMGCVFRVVAPPMRGGMSGAVEAEDGLSWVARVDKNRQREPYGMDYTLASDRRRGMNGAKGKPRAKQEMARVRVLLVPLPLPILRRFGGAYFIPNSFPAFLRFELGRANPTIPRATRMRRRTRTVRSLGGGARGDEARMVWVVRAGKRGGAEWTGGAAEREGVGLYQTVVGGQDRITFVVPSKVVSLRENQERGESLPHPATDTYIQPGQCPFVGDHEHMSGIFKSRSTSMRNLRAKNKADSDPVPPVPSMAREKGSQPPTEEKQEEPIPSHHLMERDGAQTPTQQNQYLELFTLPTDAMLKACMQSVAQANKSVAQANNEIRALRRELQSLQGALTEIQKECNGKGVTADVIGFVWPLNPPPVFVEDDGCYKAISATQDDAKQTWCSTKYILRLRRIETPPAVNPNFQANDLGHPQDLKDLFSTPAPAPTPRDAAVTCIVEAVDIGAEERGQPVVEDTEAAQEEEGRVVAEEGECCIFTWNFLNSKPWPG</sequence>
<feature type="region of interest" description="Disordered" evidence="2">
    <location>
        <begin position="1"/>
        <end position="44"/>
    </location>
</feature>
<dbReference type="EMBL" id="JARKIB010000374">
    <property type="protein sequence ID" value="KAJ7712226.1"/>
    <property type="molecule type" value="Genomic_DNA"/>
</dbReference>
<accession>A0AAD7H545</accession>
<dbReference type="AlphaFoldDB" id="A0AAD7H545"/>
<feature type="region of interest" description="Disordered" evidence="2">
    <location>
        <begin position="303"/>
        <end position="340"/>
    </location>
</feature>
<feature type="compositionally biased region" description="Basic and acidic residues" evidence="2">
    <location>
        <begin position="322"/>
        <end position="340"/>
    </location>
</feature>
<gene>
    <name evidence="3" type="ORF">B0H16DRAFT_1703100</name>
</gene>
<keyword evidence="4" id="KW-1185">Reference proteome</keyword>
<evidence type="ECO:0000313" key="3">
    <source>
        <dbReference type="EMBL" id="KAJ7712226.1"/>
    </source>
</evidence>
<keyword evidence="1" id="KW-0175">Coiled coil</keyword>
<feature type="coiled-coil region" evidence="1">
    <location>
        <begin position="371"/>
        <end position="412"/>
    </location>
</feature>
<evidence type="ECO:0000313" key="4">
    <source>
        <dbReference type="Proteomes" id="UP001215598"/>
    </source>
</evidence>
<evidence type="ECO:0000256" key="1">
    <source>
        <dbReference type="SAM" id="Coils"/>
    </source>
</evidence>
<feature type="compositionally biased region" description="Basic residues" evidence="2">
    <location>
        <begin position="32"/>
        <end position="41"/>
    </location>
</feature>
<comment type="caution">
    <text evidence="3">The sequence shown here is derived from an EMBL/GenBank/DDBJ whole genome shotgun (WGS) entry which is preliminary data.</text>
</comment>
<dbReference type="Proteomes" id="UP001215598">
    <property type="component" value="Unassembled WGS sequence"/>
</dbReference>